<dbReference type="Gene3D" id="1.10.10.10">
    <property type="entry name" value="Winged helix-like DNA-binding domain superfamily/Winged helix DNA-binding domain"/>
    <property type="match status" value="1"/>
</dbReference>
<dbReference type="Pfam" id="PF01035">
    <property type="entry name" value="DNA_binding_1"/>
    <property type="match status" value="1"/>
</dbReference>
<evidence type="ECO:0000256" key="1">
    <source>
        <dbReference type="ARBA" id="ARBA00001286"/>
    </source>
</evidence>
<evidence type="ECO:0000256" key="2">
    <source>
        <dbReference type="ARBA" id="ARBA00022603"/>
    </source>
</evidence>
<dbReference type="RefSeq" id="WP_380080211.1">
    <property type="nucleotide sequence ID" value="NZ_JBHSGO010000215.1"/>
</dbReference>
<dbReference type="NCBIfam" id="TIGR00589">
    <property type="entry name" value="ogt"/>
    <property type="match status" value="1"/>
</dbReference>
<reference evidence="9" key="1">
    <citation type="journal article" date="2019" name="Int. J. Syst. Evol. Microbiol.">
        <title>The Global Catalogue of Microorganisms (GCM) 10K type strain sequencing project: providing services to taxonomists for standard genome sequencing and annotation.</title>
        <authorList>
            <consortium name="The Broad Institute Genomics Platform"/>
            <consortium name="The Broad Institute Genome Sequencing Center for Infectious Disease"/>
            <person name="Wu L."/>
            <person name="Ma J."/>
        </authorList>
    </citation>
    <scope>NUCLEOTIDE SEQUENCE [LARGE SCALE GENOMIC DNA]</scope>
    <source>
        <strain evidence="9">CGMCC 4.7357</strain>
    </source>
</reference>
<evidence type="ECO:0000256" key="4">
    <source>
        <dbReference type="ARBA" id="ARBA00022763"/>
    </source>
</evidence>
<comment type="caution">
    <text evidence="8">The sequence shown here is derived from an EMBL/GenBank/DDBJ whole genome shotgun (WGS) entry which is preliminary data.</text>
</comment>
<organism evidence="8 9">
    <name type="scientific">Falsiporphyromonas endometrii</name>
    <dbReference type="NCBI Taxonomy" id="1387297"/>
    <lineage>
        <taxon>Bacteria</taxon>
        <taxon>Pseudomonadati</taxon>
        <taxon>Bacteroidota</taxon>
        <taxon>Bacteroidia</taxon>
        <taxon>Bacteroidales</taxon>
        <taxon>Porphyromonadaceae</taxon>
        <taxon>Falsiporphyromonas</taxon>
    </lineage>
</organism>
<comment type="catalytic activity">
    <reaction evidence="6">
        <text>a 6-O-methyl-2'-deoxyguanosine in DNA + L-cysteinyl-[protein] = S-methyl-L-cysteinyl-[protein] + a 2'-deoxyguanosine in DNA</text>
        <dbReference type="Rhea" id="RHEA:24000"/>
        <dbReference type="Rhea" id="RHEA-COMP:10131"/>
        <dbReference type="Rhea" id="RHEA-COMP:10132"/>
        <dbReference type="Rhea" id="RHEA-COMP:11367"/>
        <dbReference type="Rhea" id="RHEA-COMP:11368"/>
        <dbReference type="ChEBI" id="CHEBI:29950"/>
        <dbReference type="ChEBI" id="CHEBI:82612"/>
        <dbReference type="ChEBI" id="CHEBI:85445"/>
        <dbReference type="ChEBI" id="CHEBI:85448"/>
        <dbReference type="EC" id="2.1.1.63"/>
    </reaction>
</comment>
<name>A0ABV9K9S3_9PORP</name>
<dbReference type="InterPro" id="IPR014048">
    <property type="entry name" value="MethylDNA_cys_MeTrfase_DNA-bd"/>
</dbReference>
<dbReference type="PANTHER" id="PTHR10815:SF13">
    <property type="entry name" value="METHYLATED-DNA--PROTEIN-CYSTEINE METHYLTRANSFERASE"/>
    <property type="match status" value="1"/>
</dbReference>
<dbReference type="PANTHER" id="PTHR10815">
    <property type="entry name" value="METHYLATED-DNA--PROTEIN-CYSTEINE METHYLTRANSFERASE"/>
    <property type="match status" value="1"/>
</dbReference>
<gene>
    <name evidence="8" type="ORF">ACFO3G_09355</name>
</gene>
<keyword evidence="2 8" id="KW-0489">Methyltransferase</keyword>
<dbReference type="GO" id="GO:0032259">
    <property type="term" value="P:methylation"/>
    <property type="evidence" value="ECO:0007669"/>
    <property type="project" value="UniProtKB-KW"/>
</dbReference>
<dbReference type="EC" id="2.1.1.63" evidence="8"/>
<keyword evidence="5" id="KW-0234">DNA repair</keyword>
<keyword evidence="3 8" id="KW-0808">Transferase</keyword>
<evidence type="ECO:0000313" key="9">
    <source>
        <dbReference type="Proteomes" id="UP001596020"/>
    </source>
</evidence>
<dbReference type="EMBL" id="JBHSGO010000215">
    <property type="protein sequence ID" value="MFC4666797.1"/>
    <property type="molecule type" value="Genomic_DNA"/>
</dbReference>
<sequence length="222" mass="25397">MDNIDFNERSWMRDGLREVLSNAMTSLFYAKSTFQYIILSTKEYSQLLLDKRIETTTVLYLQTLWKVYSYEDAIIKIEYIRNYPNRIGLDTQNITEIDTPPHLTKDLSQGAILFLQAAKAQKERKTNPKLILSGTPLQIETWKALELIPYGKVVSYTDIAILVHRPKAVRAIANAISKNPLAPILPCHRVIRSNGDIGGYAFGKTEKAKILTLEICNTKRKY</sequence>
<keyword evidence="9" id="KW-1185">Reference proteome</keyword>
<protein>
    <submittedName>
        <fullName evidence="8">Methylated-DNA--[protein]-cysteine S-methyltransferase</fullName>
        <ecNumber evidence="8">2.1.1.63</ecNumber>
    </submittedName>
</protein>
<evidence type="ECO:0000256" key="6">
    <source>
        <dbReference type="ARBA" id="ARBA00049348"/>
    </source>
</evidence>
<keyword evidence="4" id="KW-0227">DNA damage</keyword>
<dbReference type="SUPFAM" id="SSF46767">
    <property type="entry name" value="Methylated DNA-protein cysteine methyltransferase, C-terminal domain"/>
    <property type="match status" value="1"/>
</dbReference>
<dbReference type="InterPro" id="IPR036217">
    <property type="entry name" value="MethylDNA_cys_MeTrfase_DNAb"/>
</dbReference>
<evidence type="ECO:0000259" key="7">
    <source>
        <dbReference type="Pfam" id="PF01035"/>
    </source>
</evidence>
<feature type="domain" description="Methylated-DNA-[protein]-cysteine S-methyltransferase DNA binding" evidence="7">
    <location>
        <begin position="137"/>
        <end position="214"/>
    </location>
</feature>
<dbReference type="InterPro" id="IPR001497">
    <property type="entry name" value="MethylDNA_cys_MeTrfase_AS"/>
</dbReference>
<dbReference type="Proteomes" id="UP001596020">
    <property type="component" value="Unassembled WGS sequence"/>
</dbReference>
<comment type="catalytic activity">
    <reaction evidence="1">
        <text>a 4-O-methyl-thymidine in DNA + L-cysteinyl-[protein] = a thymidine in DNA + S-methyl-L-cysteinyl-[protein]</text>
        <dbReference type="Rhea" id="RHEA:53428"/>
        <dbReference type="Rhea" id="RHEA-COMP:10131"/>
        <dbReference type="Rhea" id="RHEA-COMP:10132"/>
        <dbReference type="Rhea" id="RHEA-COMP:13555"/>
        <dbReference type="Rhea" id="RHEA-COMP:13556"/>
        <dbReference type="ChEBI" id="CHEBI:29950"/>
        <dbReference type="ChEBI" id="CHEBI:82612"/>
        <dbReference type="ChEBI" id="CHEBI:137386"/>
        <dbReference type="ChEBI" id="CHEBI:137387"/>
        <dbReference type="EC" id="2.1.1.63"/>
    </reaction>
</comment>
<proteinExistence type="predicted"/>
<evidence type="ECO:0000256" key="3">
    <source>
        <dbReference type="ARBA" id="ARBA00022679"/>
    </source>
</evidence>
<dbReference type="CDD" id="cd06445">
    <property type="entry name" value="ATase"/>
    <property type="match status" value="1"/>
</dbReference>
<dbReference type="GO" id="GO:0003908">
    <property type="term" value="F:methylated-DNA-[protein]-cysteine S-methyltransferase activity"/>
    <property type="evidence" value="ECO:0007669"/>
    <property type="project" value="UniProtKB-EC"/>
</dbReference>
<dbReference type="PROSITE" id="PS00374">
    <property type="entry name" value="MGMT"/>
    <property type="match status" value="1"/>
</dbReference>
<accession>A0ABV9K9S3</accession>
<evidence type="ECO:0000256" key="5">
    <source>
        <dbReference type="ARBA" id="ARBA00023204"/>
    </source>
</evidence>
<dbReference type="InterPro" id="IPR036388">
    <property type="entry name" value="WH-like_DNA-bd_sf"/>
</dbReference>
<evidence type="ECO:0000313" key="8">
    <source>
        <dbReference type="EMBL" id="MFC4666797.1"/>
    </source>
</evidence>